<proteinExistence type="predicted"/>
<comment type="caution">
    <text evidence="1">The sequence shown here is derived from an EMBL/GenBank/DDBJ whole genome shotgun (WGS) entry which is preliminary data.</text>
</comment>
<protein>
    <submittedName>
        <fullName evidence="1">Uncharacterized protein</fullName>
    </submittedName>
</protein>
<reference evidence="1 2" key="1">
    <citation type="journal article" date="2019" name="Nat. Ecol. Evol.">
        <title>Megaphylogeny resolves global patterns of mushroom evolution.</title>
        <authorList>
            <person name="Varga T."/>
            <person name="Krizsan K."/>
            <person name="Foldi C."/>
            <person name="Dima B."/>
            <person name="Sanchez-Garcia M."/>
            <person name="Sanchez-Ramirez S."/>
            <person name="Szollosi G.J."/>
            <person name="Szarkandi J.G."/>
            <person name="Papp V."/>
            <person name="Albert L."/>
            <person name="Andreopoulos W."/>
            <person name="Angelini C."/>
            <person name="Antonin V."/>
            <person name="Barry K.W."/>
            <person name="Bougher N.L."/>
            <person name="Buchanan P."/>
            <person name="Buyck B."/>
            <person name="Bense V."/>
            <person name="Catcheside P."/>
            <person name="Chovatia M."/>
            <person name="Cooper J."/>
            <person name="Damon W."/>
            <person name="Desjardin D."/>
            <person name="Finy P."/>
            <person name="Geml J."/>
            <person name="Haridas S."/>
            <person name="Hughes K."/>
            <person name="Justo A."/>
            <person name="Karasinski D."/>
            <person name="Kautmanova I."/>
            <person name="Kiss B."/>
            <person name="Kocsube S."/>
            <person name="Kotiranta H."/>
            <person name="LaButti K.M."/>
            <person name="Lechner B.E."/>
            <person name="Liimatainen K."/>
            <person name="Lipzen A."/>
            <person name="Lukacs Z."/>
            <person name="Mihaltcheva S."/>
            <person name="Morgado L.N."/>
            <person name="Niskanen T."/>
            <person name="Noordeloos M.E."/>
            <person name="Ohm R.A."/>
            <person name="Ortiz-Santana B."/>
            <person name="Ovrebo C."/>
            <person name="Racz N."/>
            <person name="Riley R."/>
            <person name="Savchenko A."/>
            <person name="Shiryaev A."/>
            <person name="Soop K."/>
            <person name="Spirin V."/>
            <person name="Szebenyi C."/>
            <person name="Tomsovsky M."/>
            <person name="Tulloss R.E."/>
            <person name="Uehling J."/>
            <person name="Grigoriev I.V."/>
            <person name="Vagvolgyi C."/>
            <person name="Papp T."/>
            <person name="Martin F.M."/>
            <person name="Miettinen O."/>
            <person name="Hibbett D.S."/>
            <person name="Nagy L.G."/>
        </authorList>
    </citation>
    <scope>NUCLEOTIDE SEQUENCE [LARGE SCALE GENOMIC DNA]</scope>
    <source>
        <strain evidence="1 2">FP101781</strain>
    </source>
</reference>
<sequence>MFVDRLVLQMRKVDDPGTRAAISTLIFQHDPKTGANSSSDSAESVDFSLGLDTYFDSRQKTDLELDECTTVVHEDRDEGHPERLV</sequence>
<accession>A0A4Y7SFS1</accession>
<dbReference type="EMBL" id="QPFP01000144">
    <property type="protein sequence ID" value="TEB20348.1"/>
    <property type="molecule type" value="Genomic_DNA"/>
</dbReference>
<evidence type="ECO:0000313" key="1">
    <source>
        <dbReference type="EMBL" id="TEB20348.1"/>
    </source>
</evidence>
<dbReference type="AlphaFoldDB" id="A0A4Y7SFS1"/>
<name>A0A4Y7SFS1_COPMI</name>
<organism evidence="1 2">
    <name type="scientific">Coprinellus micaceus</name>
    <name type="common">Glistening ink-cap mushroom</name>
    <name type="synonym">Coprinus micaceus</name>
    <dbReference type="NCBI Taxonomy" id="71717"/>
    <lineage>
        <taxon>Eukaryota</taxon>
        <taxon>Fungi</taxon>
        <taxon>Dikarya</taxon>
        <taxon>Basidiomycota</taxon>
        <taxon>Agaricomycotina</taxon>
        <taxon>Agaricomycetes</taxon>
        <taxon>Agaricomycetidae</taxon>
        <taxon>Agaricales</taxon>
        <taxon>Agaricineae</taxon>
        <taxon>Psathyrellaceae</taxon>
        <taxon>Coprinellus</taxon>
    </lineage>
</organism>
<gene>
    <name evidence="1" type="ORF">FA13DRAFT_1743148</name>
</gene>
<evidence type="ECO:0000313" key="2">
    <source>
        <dbReference type="Proteomes" id="UP000298030"/>
    </source>
</evidence>
<keyword evidence="2" id="KW-1185">Reference proteome</keyword>
<dbReference type="Proteomes" id="UP000298030">
    <property type="component" value="Unassembled WGS sequence"/>
</dbReference>